<comment type="caution">
    <text evidence="2">The sequence shown here is derived from an EMBL/GenBank/DDBJ whole genome shotgun (WGS) entry which is preliminary data.</text>
</comment>
<dbReference type="Proteomes" id="UP001398420">
    <property type="component" value="Unassembled WGS sequence"/>
</dbReference>
<evidence type="ECO:0000259" key="1">
    <source>
        <dbReference type="Pfam" id="PF10593"/>
    </source>
</evidence>
<gene>
    <name evidence="2" type="ORF">AAF454_03830</name>
</gene>
<organism evidence="2 3">
    <name type="scientific">Kurthia gibsonii</name>
    <dbReference type="NCBI Taxonomy" id="33946"/>
    <lineage>
        <taxon>Bacteria</taxon>
        <taxon>Bacillati</taxon>
        <taxon>Bacillota</taxon>
        <taxon>Bacilli</taxon>
        <taxon>Bacillales</taxon>
        <taxon>Caryophanaceae</taxon>
        <taxon>Kurthia</taxon>
    </lineage>
</organism>
<dbReference type="Pfam" id="PF10593">
    <property type="entry name" value="Z1"/>
    <property type="match status" value="1"/>
</dbReference>
<name>A0ABU9LIR9_9BACL</name>
<evidence type="ECO:0000313" key="2">
    <source>
        <dbReference type="EMBL" id="MEL5987557.1"/>
    </source>
</evidence>
<reference evidence="2 3" key="1">
    <citation type="submission" date="2024-04" db="EMBL/GenBank/DDBJ databases">
        <authorList>
            <person name="Wu Y.S."/>
            <person name="Zhang L."/>
        </authorList>
    </citation>
    <scope>NUCLEOTIDE SEQUENCE [LARGE SCALE GENOMIC DNA]</scope>
    <source>
        <strain evidence="2 3">KG-01</strain>
    </source>
</reference>
<keyword evidence="3" id="KW-1185">Reference proteome</keyword>
<evidence type="ECO:0000313" key="3">
    <source>
        <dbReference type="Proteomes" id="UP001398420"/>
    </source>
</evidence>
<feature type="domain" description="Putative endonuclease Z1" evidence="1">
    <location>
        <begin position="388"/>
        <end position="650"/>
    </location>
</feature>
<proteinExistence type="predicted"/>
<dbReference type="InterPro" id="IPR018310">
    <property type="entry name" value="Put_endonuclease_Z1-dom"/>
</dbReference>
<dbReference type="RefSeq" id="WP_231726981.1">
    <property type="nucleotide sequence ID" value="NZ_JBCEWA010000002.1"/>
</dbReference>
<sequence>MDAIKYEREIEYIETTLREKEKLSWEEIRNKFGNSGTEESQMKINVLKDMSVINISSVEEWVEIVDYLMSIDKNSRVVKLGEATKNNVKIPTEKYSAWKLYENSLRNKKWSLKSIASIKQTSFQILQHLSTDTSETGAVKGLVIGNVQSGKTANMAGLMAMAADNGFNYFIVLSGVIENLRQQTSTRLFNDMNSSGRGNLHWIQVDKPSLSSSNPGHQLEKFQLDVEKSKNRYFTVSLKNKSRLQSLIKWLKSDPNKAKQMKILIIDDEADQASINTKNIEEETNSAINEQLLDLVNSKVFGSVNYIAYTATPFANILNETSKESLYPKDFITLLEPSEDYMGPKEIFGIESPETHPKINIIREITNEDKIDVEELQQGENCTDLPQSFKDSIHWYLITVAGMRALNYKKPITMLVHTSFKISHHQIIAKKIEEYLIEIKNNFSKIIKDIKVLYENEIIDFKKNTFIEAMKGYSTIEEIPDYPSWEEIERYLIRLVRYDGKEYVSHILLGEEGEPKYHNGIHLTIDNSKSKADNQIVRLVYPTGKNMPTHAPAFIVVGGNTLSRGLTLEGLTSTYFLRTTNQADTLLQMARWFGYRKGYEIFPRVWLDVSANQRFEFISQINEELRREIKNYEENGLTPLEYAPKVKQSPDRKLIRITSSNKSQSAEETDFNFAGFNSQTIYFERNEIDLQNNLSQAKKFMNSLKTPKINNSKMIWNNVPSEAVKEFLENYKVCNMDIKMSNLPNLLNWLEENENKLPSWNVIYSSVGEIKNQKATEEDSWNIHGYSPKASKRTQLKNRSTEEISNIGVLRVPSDLLSDIDEELTQEEKGSAKVEDIQKIREKYGYANIPQLIIYKVDKGTLSKEELATIKSKNREPLNFTHDIIGLNIMIPGETRKTQFSTYVSANIKIAENQFIDESKYLEEEE</sequence>
<accession>A0ABU9LIR9</accession>
<protein>
    <submittedName>
        <fullName evidence="2">Z1 domain-containing protein</fullName>
    </submittedName>
</protein>
<dbReference type="EMBL" id="JBCEWA010000002">
    <property type="protein sequence ID" value="MEL5987557.1"/>
    <property type="molecule type" value="Genomic_DNA"/>
</dbReference>